<evidence type="ECO:0008006" key="7">
    <source>
        <dbReference type="Google" id="ProtNLM"/>
    </source>
</evidence>
<feature type="region of interest" description="Disordered" evidence="4">
    <location>
        <begin position="385"/>
        <end position="409"/>
    </location>
</feature>
<dbReference type="SMART" id="SM00248">
    <property type="entry name" value="ANK"/>
    <property type="match status" value="3"/>
</dbReference>
<accession>A0ABQ8PGK3</accession>
<name>A0ABQ8PGK3_9FUNG</name>
<dbReference type="Proteomes" id="UP001151295">
    <property type="component" value="Unassembled WGS sequence"/>
</dbReference>
<dbReference type="InterPro" id="IPR002110">
    <property type="entry name" value="Ankyrin_rpt"/>
</dbReference>
<keyword evidence="6" id="KW-1185">Reference proteome</keyword>
<dbReference type="Pfam" id="PF12796">
    <property type="entry name" value="Ank_2"/>
    <property type="match status" value="2"/>
</dbReference>
<evidence type="ECO:0000256" key="3">
    <source>
        <dbReference type="PROSITE-ProRule" id="PRU00023"/>
    </source>
</evidence>
<protein>
    <recommendedName>
        <fullName evidence="7">Ankyrin</fullName>
    </recommendedName>
</protein>
<evidence type="ECO:0000256" key="2">
    <source>
        <dbReference type="ARBA" id="ARBA00023043"/>
    </source>
</evidence>
<sequence>MMAEKNKGFLSYHVLPPSRVSTPPDNTLLDASNHNHHHYHIPLAFPAPPTTDLGLHSAVSRGDIGSICYALLGGQPMNSLQQGLQAIHLAAIHGDAAIVELLLQNGADANAQSASLACRTLQHQVTDKLAEKKGTAKQQRSAKSRGSFSFLRDTSLDSSIISSPIGVMFGLHSMQAANSASCDLLLDASDDISLACASGGNTMDDYFDATPLHFAVANGHVACAEVLLQCGARMDIADSYGNTPETLVAACGCAAIADAFYQFSQASIFENELLANVTAETEAEVEAEMVSKVLDTDPFLQLPSPDPSVLCFSDASPTIPSTALLYAYSPLPANDLFAQCRISRSATSPLPSHNVSGQSATAENHQGGSRVIPMRRHTASEAEGYLSSKMQQPSPSLTTDNWNMAKHRNSSPIGLRTRFTNKSQLFTHNAKRLLPGCNKNDFIGSRRSQNSDLKKQNVPPSHIITIPERQCFDTIATAASRSSSTASRRERSYTDSVIERAWRKYLEFDDEYARDNAQSIAAGKDGTGGTGGTDDSCRPLPELWMWRQAAIAVRNRRSQSLSANQH</sequence>
<dbReference type="PANTHER" id="PTHR24126">
    <property type="entry name" value="ANKYRIN REPEAT, PH AND SEC7 DOMAIN CONTAINING PROTEIN SECG-RELATED"/>
    <property type="match status" value="1"/>
</dbReference>
<dbReference type="EMBL" id="JANBQD010000084">
    <property type="protein sequence ID" value="KAJ1988820.1"/>
    <property type="molecule type" value="Genomic_DNA"/>
</dbReference>
<reference evidence="5" key="1">
    <citation type="submission" date="2022-07" db="EMBL/GenBank/DDBJ databases">
        <title>Phylogenomic reconstructions and comparative analyses of Kickxellomycotina fungi.</title>
        <authorList>
            <person name="Reynolds N.K."/>
            <person name="Stajich J.E."/>
            <person name="Barry K."/>
            <person name="Grigoriev I.V."/>
            <person name="Crous P."/>
            <person name="Smith M.E."/>
        </authorList>
    </citation>
    <scope>NUCLEOTIDE SEQUENCE</scope>
    <source>
        <strain evidence="5">BCRC 34882</strain>
    </source>
</reference>
<evidence type="ECO:0000313" key="5">
    <source>
        <dbReference type="EMBL" id="KAJ1988820.1"/>
    </source>
</evidence>
<dbReference type="Gene3D" id="1.25.40.20">
    <property type="entry name" value="Ankyrin repeat-containing domain"/>
    <property type="match status" value="2"/>
</dbReference>
<feature type="compositionally biased region" description="Polar residues" evidence="4">
    <location>
        <begin position="388"/>
        <end position="402"/>
    </location>
</feature>
<evidence type="ECO:0000313" key="6">
    <source>
        <dbReference type="Proteomes" id="UP001151295"/>
    </source>
</evidence>
<dbReference type="PROSITE" id="PS50088">
    <property type="entry name" value="ANK_REPEAT"/>
    <property type="match status" value="2"/>
</dbReference>
<dbReference type="PANTHER" id="PTHR24126:SF14">
    <property type="entry name" value="ANK_REP_REGION DOMAIN-CONTAINING PROTEIN"/>
    <property type="match status" value="1"/>
</dbReference>
<feature type="repeat" description="ANK" evidence="3">
    <location>
        <begin position="82"/>
        <end position="114"/>
    </location>
</feature>
<comment type="caution">
    <text evidence="5">The sequence shown here is derived from an EMBL/GenBank/DDBJ whole genome shotgun (WGS) entry which is preliminary data.</text>
</comment>
<dbReference type="InterPro" id="IPR036770">
    <property type="entry name" value="Ankyrin_rpt-contain_sf"/>
</dbReference>
<evidence type="ECO:0000256" key="1">
    <source>
        <dbReference type="ARBA" id="ARBA00022737"/>
    </source>
</evidence>
<dbReference type="SUPFAM" id="SSF48403">
    <property type="entry name" value="Ankyrin repeat"/>
    <property type="match status" value="1"/>
</dbReference>
<dbReference type="PROSITE" id="PS50297">
    <property type="entry name" value="ANK_REP_REGION"/>
    <property type="match status" value="2"/>
</dbReference>
<feature type="region of interest" description="Disordered" evidence="4">
    <location>
        <begin position="348"/>
        <end position="369"/>
    </location>
</feature>
<feature type="compositionally biased region" description="Polar residues" evidence="4">
    <location>
        <begin position="348"/>
        <end position="367"/>
    </location>
</feature>
<keyword evidence="2 3" id="KW-0040">ANK repeat</keyword>
<proteinExistence type="predicted"/>
<organism evidence="5 6">
    <name type="scientific">Coemansia umbellata</name>
    <dbReference type="NCBI Taxonomy" id="1424467"/>
    <lineage>
        <taxon>Eukaryota</taxon>
        <taxon>Fungi</taxon>
        <taxon>Fungi incertae sedis</taxon>
        <taxon>Zoopagomycota</taxon>
        <taxon>Kickxellomycotina</taxon>
        <taxon>Kickxellomycetes</taxon>
        <taxon>Kickxellales</taxon>
        <taxon>Kickxellaceae</taxon>
        <taxon>Coemansia</taxon>
    </lineage>
</organism>
<gene>
    <name evidence="5" type="ORF">EDC05_005047</name>
</gene>
<evidence type="ECO:0000256" key="4">
    <source>
        <dbReference type="SAM" id="MobiDB-lite"/>
    </source>
</evidence>
<feature type="repeat" description="ANK" evidence="3">
    <location>
        <begin position="207"/>
        <end position="239"/>
    </location>
</feature>
<keyword evidence="1" id="KW-0677">Repeat</keyword>